<feature type="compositionally biased region" description="Polar residues" evidence="5">
    <location>
        <begin position="839"/>
        <end position="859"/>
    </location>
</feature>
<evidence type="ECO:0000256" key="2">
    <source>
        <dbReference type="ARBA" id="ARBA00023015"/>
    </source>
</evidence>
<dbReference type="WBParaSite" id="ECPE_0000434001-mRNA-1">
    <property type="protein sequence ID" value="ECPE_0000434001-mRNA-1"/>
    <property type="gene ID" value="ECPE_0000434001"/>
</dbReference>
<dbReference type="SMART" id="SM00338">
    <property type="entry name" value="BRLZ"/>
    <property type="match status" value="1"/>
</dbReference>
<name>A0A183ABJ3_9TREM</name>
<evidence type="ECO:0000313" key="7">
    <source>
        <dbReference type="WBParaSite" id="ECPE_0000434001-mRNA-1"/>
    </source>
</evidence>
<dbReference type="PROSITE" id="PS00036">
    <property type="entry name" value="BZIP_BASIC"/>
    <property type="match status" value="1"/>
</dbReference>
<accession>A0A183ABJ3</accession>
<evidence type="ECO:0000256" key="1">
    <source>
        <dbReference type="ARBA" id="ARBA00006882"/>
    </source>
</evidence>
<dbReference type="InterPro" id="IPR050946">
    <property type="entry name" value="AP-1_TF_bZIP"/>
</dbReference>
<dbReference type="AlphaFoldDB" id="A0A183ABJ3"/>
<dbReference type="InterPro" id="IPR004827">
    <property type="entry name" value="bZIP"/>
</dbReference>
<dbReference type="PROSITE" id="PS50217">
    <property type="entry name" value="BZIP"/>
    <property type="match status" value="1"/>
</dbReference>
<dbReference type="SUPFAM" id="SSF57959">
    <property type="entry name" value="Leucine zipper domain"/>
    <property type="match status" value="1"/>
</dbReference>
<evidence type="ECO:0000256" key="4">
    <source>
        <dbReference type="ARBA" id="ARBA00023163"/>
    </source>
</evidence>
<feature type="compositionally biased region" description="Polar residues" evidence="5">
    <location>
        <begin position="27"/>
        <end position="42"/>
    </location>
</feature>
<dbReference type="PANTHER" id="PTHR11462:SF35">
    <property type="entry name" value="TRANSCRIPTION FACTOR JRA"/>
    <property type="match status" value="1"/>
</dbReference>
<feature type="region of interest" description="Disordered" evidence="5">
    <location>
        <begin position="836"/>
        <end position="870"/>
    </location>
</feature>
<evidence type="ECO:0000256" key="3">
    <source>
        <dbReference type="ARBA" id="ARBA00023125"/>
    </source>
</evidence>
<dbReference type="InterPro" id="IPR004826">
    <property type="entry name" value="bZIP_Maf"/>
</dbReference>
<dbReference type="GO" id="GO:0042127">
    <property type="term" value="P:regulation of cell population proliferation"/>
    <property type="evidence" value="ECO:0007669"/>
    <property type="project" value="TreeGrafter"/>
</dbReference>
<dbReference type="GO" id="GO:0000981">
    <property type="term" value="F:DNA-binding transcription factor activity, RNA polymerase II-specific"/>
    <property type="evidence" value="ECO:0007669"/>
    <property type="project" value="TreeGrafter"/>
</dbReference>
<feature type="region of interest" description="Disordered" evidence="5">
    <location>
        <begin position="1"/>
        <end position="42"/>
    </location>
</feature>
<sequence>LNKVKAEQEGWGATDCDDTSDALLRPQSHSPPNHSLRTSSSTFRDLRCSTNELVPLPSASVGQSTRTDRTSRNSSHQIDPGSPRLLTDHPLVLSSVTSLSSALPHLRMTPVSANDSDPTHASSKALSPSTDFDLISSNCRSLSTTSTTWTTGLPTILSIASSLKDVYADRRTLDHVNPEHNHLIHPSDLSLSLHAPNSPHSTHASGHQSLFSLDTRNGTNGEMPPSEDSPSILLRYTIPDTTTVDPTSPVGSGTSYGTNTDGTVAVATTASTVNDNSGRNSHSKSHTSPLSVCPPLQNTNFARDDIYTSSDSSSLTSSIGLLPSILSTGTANAHSPLGLSSAGKPQAVAFVFTSNGAVTTTAVPASINQGRIVRSSDGKQSYARLTPGSTVSSVTTDQILSRVASTTSGSSALGSMGILQDSTTGTLLINSGSQLHQLSALYPGLNGALDMVGSDELQQNFVFHPNLNGDNGVPLTFGTHLNTGLSEPSSFLGSPQMSTGTTNGNKNPDDCTTTDLLRSETTNGSVLCSGVPFSRMGPIVGSSQNTASDSVSNIVVSDTTGSHLTPFNNPQSNTTGSSKKTKRSGRKARSCRNSNDAQPSVNQSGMVSSINDSSAGPNAYVTPAQFSSDVVSKSGSKRGRESSDASDPLNPVLFHTVQSIRDPGSYQCPPMSSGQLVYMTDTDRTVLVKQEAPVHGTDIMDDGSTHSDSISADTGGGTQGQSGCAVTNASGQTPPSSVDDLDQHHLKLERKRARNRVAARRCRERKITLIRALENQVAERDAHVRCLEDLLARYRSEGERLRKHMEILANSYPSLKAELYQYPVLFQQQQQQQTQLQQHNTTAASEQQPSGLTQPNVTQIPERVSTKHFS</sequence>
<feature type="compositionally biased region" description="Polar residues" evidence="5">
    <location>
        <begin position="721"/>
        <end position="736"/>
    </location>
</feature>
<dbReference type="GO" id="GO:0051726">
    <property type="term" value="P:regulation of cell cycle"/>
    <property type="evidence" value="ECO:0007669"/>
    <property type="project" value="TreeGrafter"/>
</dbReference>
<feature type="region of interest" description="Disordered" evidence="5">
    <location>
        <begin position="191"/>
        <end position="231"/>
    </location>
</feature>
<dbReference type="GO" id="GO:0000978">
    <property type="term" value="F:RNA polymerase II cis-regulatory region sequence-specific DNA binding"/>
    <property type="evidence" value="ECO:0007669"/>
    <property type="project" value="TreeGrafter"/>
</dbReference>
<comment type="similarity">
    <text evidence="1">Belongs to the bZIP family. Jun subfamily.</text>
</comment>
<feature type="compositionally biased region" description="Polar residues" evidence="5">
    <location>
        <begin position="286"/>
        <end position="296"/>
    </location>
</feature>
<dbReference type="GO" id="GO:0005667">
    <property type="term" value="C:transcription regulator complex"/>
    <property type="evidence" value="ECO:0007669"/>
    <property type="project" value="TreeGrafter"/>
</dbReference>
<keyword evidence="3" id="KW-0238">DNA-binding</keyword>
<feature type="region of interest" description="Disordered" evidence="5">
    <location>
        <begin position="54"/>
        <end position="87"/>
    </location>
</feature>
<feature type="compositionally biased region" description="Polar residues" evidence="5">
    <location>
        <begin position="111"/>
        <end position="128"/>
    </location>
</feature>
<dbReference type="InterPro" id="IPR002112">
    <property type="entry name" value="Leuzip_Jun"/>
</dbReference>
<protein>
    <submittedName>
        <fullName evidence="7">BZIP domain-containing protein</fullName>
    </submittedName>
</protein>
<feature type="domain" description="BZIP" evidence="6">
    <location>
        <begin position="745"/>
        <end position="808"/>
    </location>
</feature>
<dbReference type="InterPro" id="IPR046347">
    <property type="entry name" value="bZIP_sf"/>
</dbReference>
<feature type="region of interest" description="Disordered" evidence="5">
    <location>
        <begin position="696"/>
        <end position="743"/>
    </location>
</feature>
<dbReference type="Pfam" id="PF03131">
    <property type="entry name" value="bZIP_Maf"/>
    <property type="match status" value="1"/>
</dbReference>
<keyword evidence="4" id="KW-0804">Transcription</keyword>
<feature type="region of interest" description="Disordered" evidence="5">
    <location>
        <begin position="109"/>
        <end position="128"/>
    </location>
</feature>
<dbReference type="PRINTS" id="PR00043">
    <property type="entry name" value="LEUZIPPRJUN"/>
</dbReference>
<feature type="compositionally biased region" description="Polar residues" evidence="5">
    <location>
        <begin position="198"/>
        <end position="220"/>
    </location>
</feature>
<evidence type="ECO:0000256" key="5">
    <source>
        <dbReference type="SAM" id="MobiDB-lite"/>
    </source>
</evidence>
<feature type="compositionally biased region" description="Basic residues" evidence="5">
    <location>
        <begin position="579"/>
        <end position="590"/>
    </location>
</feature>
<evidence type="ECO:0000259" key="6">
    <source>
        <dbReference type="PROSITE" id="PS50217"/>
    </source>
</evidence>
<dbReference type="Gene3D" id="1.20.5.170">
    <property type="match status" value="1"/>
</dbReference>
<organism evidence="7">
    <name type="scientific">Echinostoma caproni</name>
    <dbReference type="NCBI Taxonomy" id="27848"/>
    <lineage>
        <taxon>Eukaryota</taxon>
        <taxon>Metazoa</taxon>
        <taxon>Spiralia</taxon>
        <taxon>Lophotrochozoa</taxon>
        <taxon>Platyhelminthes</taxon>
        <taxon>Trematoda</taxon>
        <taxon>Digenea</taxon>
        <taxon>Plagiorchiida</taxon>
        <taxon>Echinostomata</taxon>
        <taxon>Echinostomatoidea</taxon>
        <taxon>Echinostomatidae</taxon>
        <taxon>Echinostoma</taxon>
    </lineage>
</organism>
<feature type="region of interest" description="Disordered" evidence="5">
    <location>
        <begin position="559"/>
        <end position="650"/>
    </location>
</feature>
<feature type="region of interest" description="Disordered" evidence="5">
    <location>
        <begin position="488"/>
        <end position="516"/>
    </location>
</feature>
<proteinExistence type="inferred from homology"/>
<keyword evidence="2" id="KW-0805">Transcription regulation</keyword>
<feature type="region of interest" description="Disordered" evidence="5">
    <location>
        <begin position="271"/>
        <end position="296"/>
    </location>
</feature>
<feature type="compositionally biased region" description="Polar residues" evidence="5">
    <location>
        <begin position="559"/>
        <end position="573"/>
    </location>
</feature>
<dbReference type="PANTHER" id="PTHR11462">
    <property type="entry name" value="JUN TRANSCRIPTION FACTOR-RELATED"/>
    <property type="match status" value="1"/>
</dbReference>
<reference evidence="7" key="1">
    <citation type="submission" date="2016-06" db="UniProtKB">
        <authorList>
            <consortium name="WormBaseParasite"/>
        </authorList>
    </citation>
    <scope>IDENTIFICATION</scope>
</reference>
<feature type="compositionally biased region" description="Polar residues" evidence="5">
    <location>
        <begin position="591"/>
        <end position="616"/>
    </location>
</feature>